<comment type="subcellular location">
    <subcellularLocation>
        <location evidence="5">Secreted</location>
    </subcellularLocation>
    <subcellularLocation>
        <location evidence="5">Bacterial flagellum</location>
    </subcellularLocation>
</comment>
<dbReference type="GO" id="GO:0009424">
    <property type="term" value="C:bacterial-type flagellum hook"/>
    <property type="evidence" value="ECO:0007669"/>
    <property type="project" value="UniProtKB-UniRule"/>
</dbReference>
<evidence type="ECO:0000256" key="1">
    <source>
        <dbReference type="ARBA" id="ARBA00009764"/>
    </source>
</evidence>
<dbReference type="GO" id="GO:0009421">
    <property type="term" value="C:bacterial-type flagellum filament cap"/>
    <property type="evidence" value="ECO:0007669"/>
    <property type="project" value="InterPro"/>
</dbReference>
<dbReference type="InterPro" id="IPR003481">
    <property type="entry name" value="FliD_N"/>
</dbReference>
<comment type="function">
    <text evidence="5">Required for morphogenesis and for the elongation of the flagellar filament by facilitating polymerization of the flagellin monomers at the tip of growing filament. Forms a capping structure, which prevents flagellin subunits (transported through the central channel of the flagellum) from leaking out without polymerization at the distal end.</text>
</comment>
<evidence type="ECO:0000256" key="4">
    <source>
        <dbReference type="ARBA" id="ARBA00023143"/>
    </source>
</evidence>
<protein>
    <recommendedName>
        <fullName evidence="5">Flagellar hook-associated protein 2</fullName>
        <shortName evidence="5">HAP2</shortName>
    </recommendedName>
    <alternativeName>
        <fullName evidence="5">Flagellar cap protein</fullName>
    </alternativeName>
</protein>
<reference evidence="9 10" key="1">
    <citation type="submission" date="2019-01" db="EMBL/GenBank/DDBJ databases">
        <title>Egibacter rhizosphaerae EGI 80759T.</title>
        <authorList>
            <person name="Chen D.-D."/>
            <person name="Tian Y."/>
            <person name="Jiao J.-Y."/>
            <person name="Zhang X.-T."/>
            <person name="Zhang Y.-G."/>
            <person name="Zhang Y."/>
            <person name="Xiao M."/>
            <person name="Shu W.-S."/>
            <person name="Li W.-J."/>
        </authorList>
    </citation>
    <scope>NUCLEOTIDE SEQUENCE [LARGE SCALE GENOMIC DNA]</scope>
    <source>
        <strain evidence="9 10">EGI 80759</strain>
    </source>
</reference>
<dbReference type="PANTHER" id="PTHR30288">
    <property type="entry name" value="FLAGELLAR CAP/ASSEMBLY PROTEIN FLID"/>
    <property type="match status" value="1"/>
</dbReference>
<dbReference type="Pfam" id="PF07195">
    <property type="entry name" value="FliD_C"/>
    <property type="match status" value="2"/>
</dbReference>
<dbReference type="Pfam" id="PF02465">
    <property type="entry name" value="FliD_N"/>
    <property type="match status" value="1"/>
</dbReference>
<evidence type="ECO:0000313" key="10">
    <source>
        <dbReference type="Proteomes" id="UP000291469"/>
    </source>
</evidence>
<feature type="domain" description="Flagellar hook-associated protein 2 C-terminal" evidence="8">
    <location>
        <begin position="551"/>
        <end position="626"/>
    </location>
</feature>
<keyword evidence="4 5" id="KW-0975">Bacterial flagellum</keyword>
<dbReference type="GO" id="GO:0005576">
    <property type="term" value="C:extracellular region"/>
    <property type="evidence" value="ECO:0007669"/>
    <property type="project" value="UniProtKB-SubCell"/>
</dbReference>
<dbReference type="KEGG" id="erz:ER308_17735"/>
<sequence length="643" mass="67605">MSPAFSIGGAVSGFETNQVIDQLMELERQPIQRLQADRAEQEEQDEAWAQVAAKLSGLEEAIDAIAGSDSLGEQFAASSSDEGVLEASVTGSPSAGRHRVSVEQLATESQIASAGFTNPDEGILEAGTFAVNVGGETHDIDVEDGTSMRELADLINDEGIGVDAAVIQTAGDEMRLVVTSHETGDAGEITVEETPVGMPEPDDPFADDAGDPGFERTEEAHNAVLEYGGVTIERSSNTIDDLIEGVELDLHQADPGRTITIDVEQDHDEVVDRVAGMVEAMNGMLEMAGELGRTAEDAEERGVLSGDSTLRSISNRLRSAVGSGIPVPGGDGVVPASDLGIELTRNGDIEFDEGALRDRLDEDFEGTVGLLSRSAAASEDATGLGNAYATSSADAGDYDVEVTQAATQAEAAGAYASPDAEATFTITRGSASADVTVAAGASLEEARETVNEALQAAGMDTLRAHDEDGDLVVRSERWGSAGDFELTGDVEDFFDGGYAYTDGLDVEGTIGGEEATGSGRTLRGSEEAQGVRVTVTATPDEIADAGGQLEAGAIHVEDGLGGRLSRTIDGYEGRGGQVERTRDRIEGQIQRIEDRILRFEDRLEMRERTLMRQFGSMEQSIARLQQQQQGLMQAMNSGGGTGM</sequence>
<feature type="domain" description="Flagellar hook-associated protein 2 C-terminal" evidence="8">
    <location>
        <begin position="220"/>
        <end position="386"/>
    </location>
</feature>
<evidence type="ECO:0000256" key="5">
    <source>
        <dbReference type="RuleBase" id="RU362066"/>
    </source>
</evidence>
<evidence type="ECO:0000256" key="2">
    <source>
        <dbReference type="ARBA" id="ARBA00011255"/>
    </source>
</evidence>
<dbReference type="PANTHER" id="PTHR30288:SF0">
    <property type="entry name" value="FLAGELLAR HOOK-ASSOCIATED PROTEIN 2"/>
    <property type="match status" value="1"/>
</dbReference>
<accession>A0A411YIX6</accession>
<dbReference type="GO" id="GO:0071973">
    <property type="term" value="P:bacterial-type flagellum-dependent cell motility"/>
    <property type="evidence" value="ECO:0007669"/>
    <property type="project" value="TreeGrafter"/>
</dbReference>
<evidence type="ECO:0000256" key="6">
    <source>
        <dbReference type="SAM" id="MobiDB-lite"/>
    </source>
</evidence>
<dbReference type="InterPro" id="IPR040026">
    <property type="entry name" value="FliD"/>
</dbReference>
<comment type="similarity">
    <text evidence="1 5">Belongs to the FliD family.</text>
</comment>
<feature type="coiled-coil region" evidence="5">
    <location>
        <begin position="582"/>
        <end position="609"/>
    </location>
</feature>
<dbReference type="GO" id="GO:0007155">
    <property type="term" value="P:cell adhesion"/>
    <property type="evidence" value="ECO:0007669"/>
    <property type="project" value="InterPro"/>
</dbReference>
<evidence type="ECO:0000256" key="3">
    <source>
        <dbReference type="ARBA" id="ARBA00023054"/>
    </source>
</evidence>
<dbReference type="InterPro" id="IPR010809">
    <property type="entry name" value="FliD_C"/>
</dbReference>
<evidence type="ECO:0000259" key="7">
    <source>
        <dbReference type="Pfam" id="PF02465"/>
    </source>
</evidence>
<dbReference type="AlphaFoldDB" id="A0A411YIX6"/>
<keyword evidence="3 5" id="KW-0175">Coiled coil</keyword>
<dbReference type="EMBL" id="CP036402">
    <property type="protein sequence ID" value="QBI21228.1"/>
    <property type="molecule type" value="Genomic_DNA"/>
</dbReference>
<dbReference type="OrthoDB" id="5241527at2"/>
<proteinExistence type="inferred from homology"/>
<keyword evidence="5" id="KW-0964">Secreted</keyword>
<name>A0A411YIX6_9ACTN</name>
<feature type="region of interest" description="Disordered" evidence="6">
    <location>
        <begin position="77"/>
        <end position="97"/>
    </location>
</feature>
<organism evidence="9 10">
    <name type="scientific">Egibacter rhizosphaerae</name>
    <dbReference type="NCBI Taxonomy" id="1670831"/>
    <lineage>
        <taxon>Bacteria</taxon>
        <taxon>Bacillati</taxon>
        <taxon>Actinomycetota</taxon>
        <taxon>Nitriliruptoria</taxon>
        <taxon>Egibacterales</taxon>
        <taxon>Egibacteraceae</taxon>
        <taxon>Egibacter</taxon>
    </lineage>
</organism>
<feature type="domain" description="Flagellar hook-associated protein 2 N-terminal" evidence="7">
    <location>
        <begin position="12"/>
        <end position="108"/>
    </location>
</feature>
<dbReference type="InterPro" id="IPR010810">
    <property type="entry name" value="Flagellin_hook_IN_motif"/>
</dbReference>
<comment type="subunit">
    <text evidence="2 5">Homopentamer.</text>
</comment>
<gene>
    <name evidence="9" type="ORF">ER308_17735</name>
</gene>
<evidence type="ECO:0000259" key="8">
    <source>
        <dbReference type="Pfam" id="PF07195"/>
    </source>
</evidence>
<dbReference type="RefSeq" id="WP_131156221.1">
    <property type="nucleotide sequence ID" value="NZ_CP036402.1"/>
</dbReference>
<evidence type="ECO:0000313" key="9">
    <source>
        <dbReference type="EMBL" id="QBI21228.1"/>
    </source>
</evidence>
<dbReference type="Pfam" id="PF07196">
    <property type="entry name" value="Flagellin_IN"/>
    <property type="match status" value="1"/>
</dbReference>
<dbReference type="Proteomes" id="UP000291469">
    <property type="component" value="Chromosome"/>
</dbReference>
<keyword evidence="10" id="KW-1185">Reference proteome</keyword>